<dbReference type="AlphaFoldDB" id="A0A1I5ZEJ2"/>
<dbReference type="PANTHER" id="PTHR42693">
    <property type="entry name" value="ARYLSULFATASE FAMILY MEMBER"/>
    <property type="match status" value="1"/>
</dbReference>
<keyword evidence="2" id="KW-0378">Hydrolase</keyword>
<dbReference type="GO" id="GO:0004065">
    <property type="term" value="F:arylsulfatase activity"/>
    <property type="evidence" value="ECO:0007669"/>
    <property type="project" value="TreeGrafter"/>
</dbReference>
<proteinExistence type="inferred from homology"/>
<feature type="domain" description="Sulfatase N-terminal" evidence="3">
    <location>
        <begin position="47"/>
        <end position="360"/>
    </location>
</feature>
<dbReference type="STRING" id="1465490.SAMN05444277_1212"/>
<accession>A0A1I5ZEJ2</accession>
<sequence length="462" mass="52697">MKPFNPKHALAIALLLVLFISCKKTFSDTLPVSAQAYDDLKLRFGKPNIILIVGDDIGYEVPQYTGGESYNTPNLNFMAANGMQFTNFFSHPDGPPSRLALITGKYNFRNWVKFGLLPDTSKTIANMLQNAGYKTCYIGKWQFDGGDASIKKHGFEKYRVFQPFNIIDNNGMDQYHGRYKSPYLYENATYLPDSIVKNKYSEDLFYDYASTFIDNSKGKPFFIEYSLNLAQHPWSPTPDDPDYANWNPDIDDSLHENKKYFPGMVAYMDKMIGRLIQKIDSSGLTNKTIILFTSDNATNKGITSRYKGASIKGGKNYTDRRGISVPLVAYGPGTVKQGAFDTSLVDMTDFLPTFAGIANISKPSTWGPLDGVTFFDNLKGTKGNQRTFVYCYWDRDYMKIPIPVSYSFDYNYKLYDHWNLGRFYNIYIDPLEKDRLLDAELTISQKMEKQKLKKILKSYAGF</sequence>
<organism evidence="4 5">
    <name type="scientific">Parafilimonas terrae</name>
    <dbReference type="NCBI Taxonomy" id="1465490"/>
    <lineage>
        <taxon>Bacteria</taxon>
        <taxon>Pseudomonadati</taxon>
        <taxon>Bacteroidota</taxon>
        <taxon>Chitinophagia</taxon>
        <taxon>Chitinophagales</taxon>
        <taxon>Chitinophagaceae</taxon>
        <taxon>Parafilimonas</taxon>
    </lineage>
</organism>
<evidence type="ECO:0000313" key="4">
    <source>
        <dbReference type="EMBL" id="SFQ54835.1"/>
    </source>
</evidence>
<dbReference type="InterPro" id="IPR050738">
    <property type="entry name" value="Sulfatase"/>
</dbReference>
<dbReference type="InterPro" id="IPR000917">
    <property type="entry name" value="Sulfatase_N"/>
</dbReference>
<dbReference type="EMBL" id="FOXQ01000021">
    <property type="protein sequence ID" value="SFQ54835.1"/>
    <property type="molecule type" value="Genomic_DNA"/>
</dbReference>
<reference evidence="4 5" key="1">
    <citation type="submission" date="2016-10" db="EMBL/GenBank/DDBJ databases">
        <authorList>
            <person name="de Groot N.N."/>
        </authorList>
    </citation>
    <scope>NUCLEOTIDE SEQUENCE [LARGE SCALE GENOMIC DNA]</scope>
    <source>
        <strain evidence="4 5">DSM 28286</strain>
    </source>
</reference>
<protein>
    <submittedName>
        <fullName evidence="4">Arylsulfatase A</fullName>
    </submittedName>
</protein>
<name>A0A1I5ZEJ2_9BACT</name>
<dbReference type="PANTHER" id="PTHR42693:SF53">
    <property type="entry name" value="ENDO-4-O-SULFATASE"/>
    <property type="match status" value="1"/>
</dbReference>
<dbReference type="Pfam" id="PF00884">
    <property type="entry name" value="Sulfatase"/>
    <property type="match status" value="1"/>
</dbReference>
<evidence type="ECO:0000259" key="3">
    <source>
        <dbReference type="Pfam" id="PF00884"/>
    </source>
</evidence>
<dbReference type="SUPFAM" id="SSF53649">
    <property type="entry name" value="Alkaline phosphatase-like"/>
    <property type="match status" value="1"/>
</dbReference>
<dbReference type="OrthoDB" id="9789742at2"/>
<dbReference type="PROSITE" id="PS51257">
    <property type="entry name" value="PROKAR_LIPOPROTEIN"/>
    <property type="match status" value="1"/>
</dbReference>
<gene>
    <name evidence="4" type="ORF">SAMN05444277_1212</name>
</gene>
<dbReference type="InterPro" id="IPR017850">
    <property type="entry name" value="Alkaline_phosphatase_core_sf"/>
</dbReference>
<evidence type="ECO:0000256" key="2">
    <source>
        <dbReference type="ARBA" id="ARBA00022801"/>
    </source>
</evidence>
<dbReference type="Gene3D" id="3.40.720.10">
    <property type="entry name" value="Alkaline Phosphatase, subunit A"/>
    <property type="match status" value="1"/>
</dbReference>
<evidence type="ECO:0000313" key="5">
    <source>
        <dbReference type="Proteomes" id="UP000199031"/>
    </source>
</evidence>
<keyword evidence="5" id="KW-1185">Reference proteome</keyword>
<dbReference type="RefSeq" id="WP_090663181.1">
    <property type="nucleotide sequence ID" value="NZ_FOXQ01000021.1"/>
</dbReference>
<evidence type="ECO:0000256" key="1">
    <source>
        <dbReference type="ARBA" id="ARBA00008779"/>
    </source>
</evidence>
<dbReference type="Proteomes" id="UP000199031">
    <property type="component" value="Unassembled WGS sequence"/>
</dbReference>
<comment type="similarity">
    <text evidence="1">Belongs to the sulfatase family.</text>
</comment>